<protein>
    <recommendedName>
        <fullName evidence="3">Ras-GEF domain-containing protein</fullName>
    </recommendedName>
</protein>
<dbReference type="RefSeq" id="XP_002540931.1">
    <property type="nucleotide sequence ID" value="XM_002540885.1"/>
</dbReference>
<dbReference type="KEGG" id="ure:UREG_00444"/>
<dbReference type="GO" id="GO:0005085">
    <property type="term" value="F:guanyl-nucleotide exchange factor activity"/>
    <property type="evidence" value="ECO:0007669"/>
    <property type="project" value="InterPro"/>
</dbReference>
<dbReference type="OrthoDB" id="4312812at2759"/>
<gene>
    <name evidence="1" type="ORF">UREG_00444</name>
</gene>
<accession>C4JE20</accession>
<proteinExistence type="predicted"/>
<dbReference type="STRING" id="336963.C4JE20"/>
<dbReference type="EMBL" id="CH476615">
    <property type="protein sequence ID" value="EEP75598.1"/>
    <property type="molecule type" value="Genomic_DNA"/>
</dbReference>
<dbReference type="InParanoid" id="C4JE20"/>
<dbReference type="Gene3D" id="1.10.840.10">
    <property type="entry name" value="Ras guanine-nucleotide exchange factors catalytic domain"/>
    <property type="match status" value="1"/>
</dbReference>
<sequence>MPTTFREADPGLATDSHLSKSAALFDTELTPPQFHASYRWWEEEALPILWAFNIGDIKRLLQFRLYDDVDFPRKILQNRNTAILTEFIVTLFPAGRSDLPGLAHHEKVDEILRLCQTFSFPLPWNWLPSDLDGIHPITTALEIDTESVLQFKSVPFEDWVRYSLGYPTMSVIWFVEQHRELYNLVSAHLERDPDQIYAYIEVEKYLRFRSPWAHRSVLQCLKEKGFASGNNTSNQRIASFLIEPIHALFESPPRPFVKFLKKLSVLSIRFSRKYHQNAEIDWTNPFVADLPHLDEFLASNPATTLARRLTYSDGRDFTGLSPESFEQEDEKLRALMDHWDLLSTSVEECCIAFPEMTPYFKDCVKALFQGKNYYSATAILHGLHELQPSPYILSLTLRGDSVDSYASLLDSTENFAAYKKIMKEKPGIPFLHPHIAEYHSQGQKAIAGLFPLSTL</sequence>
<dbReference type="AlphaFoldDB" id="C4JE20"/>
<reference evidence="2" key="1">
    <citation type="journal article" date="2009" name="Genome Res.">
        <title>Comparative genomic analyses of the human fungal pathogens Coccidioides and their relatives.</title>
        <authorList>
            <person name="Sharpton T.J."/>
            <person name="Stajich J.E."/>
            <person name="Rounsley S.D."/>
            <person name="Gardner M.J."/>
            <person name="Wortman J.R."/>
            <person name="Jordar V.S."/>
            <person name="Maiti R."/>
            <person name="Kodira C.D."/>
            <person name="Neafsey D.E."/>
            <person name="Zeng Q."/>
            <person name="Hung C.-Y."/>
            <person name="McMahan C."/>
            <person name="Muszewska A."/>
            <person name="Grynberg M."/>
            <person name="Mandel M.A."/>
            <person name="Kellner E.M."/>
            <person name="Barker B.M."/>
            <person name="Galgiani J.N."/>
            <person name="Orbach M.J."/>
            <person name="Kirkland T.N."/>
            <person name="Cole G.T."/>
            <person name="Henn M.R."/>
            <person name="Birren B.W."/>
            <person name="Taylor J.W."/>
        </authorList>
    </citation>
    <scope>NUCLEOTIDE SEQUENCE [LARGE SCALE GENOMIC DNA]</scope>
    <source>
        <strain evidence="2">UAMH 1704</strain>
    </source>
</reference>
<keyword evidence="2" id="KW-1185">Reference proteome</keyword>
<dbReference type="HOGENOM" id="CLU_048480_0_0_1"/>
<dbReference type="Proteomes" id="UP000002058">
    <property type="component" value="Unassembled WGS sequence"/>
</dbReference>
<dbReference type="eggNOG" id="ENOG502TBTA">
    <property type="taxonomic scope" value="Eukaryota"/>
</dbReference>
<organism evidence="1 2">
    <name type="scientific">Uncinocarpus reesii (strain UAMH 1704)</name>
    <dbReference type="NCBI Taxonomy" id="336963"/>
    <lineage>
        <taxon>Eukaryota</taxon>
        <taxon>Fungi</taxon>
        <taxon>Dikarya</taxon>
        <taxon>Ascomycota</taxon>
        <taxon>Pezizomycotina</taxon>
        <taxon>Eurotiomycetes</taxon>
        <taxon>Eurotiomycetidae</taxon>
        <taxon>Onygenales</taxon>
        <taxon>Onygenaceae</taxon>
        <taxon>Uncinocarpus</taxon>
    </lineage>
</organism>
<dbReference type="InterPro" id="IPR036964">
    <property type="entry name" value="RASGEF_cat_dom_sf"/>
</dbReference>
<dbReference type="OMA" id="IPYLQEC"/>
<evidence type="ECO:0000313" key="1">
    <source>
        <dbReference type="EMBL" id="EEP75598.1"/>
    </source>
</evidence>
<dbReference type="GO" id="GO:0007264">
    <property type="term" value="P:small GTPase-mediated signal transduction"/>
    <property type="evidence" value="ECO:0007669"/>
    <property type="project" value="InterPro"/>
</dbReference>
<name>C4JE20_UNCRE</name>
<evidence type="ECO:0000313" key="2">
    <source>
        <dbReference type="Proteomes" id="UP000002058"/>
    </source>
</evidence>
<dbReference type="GeneID" id="8437242"/>
<dbReference type="InterPro" id="IPR023578">
    <property type="entry name" value="Ras_GEF_dom_sf"/>
</dbReference>
<dbReference type="VEuPathDB" id="FungiDB:UREG_00444"/>
<dbReference type="SUPFAM" id="SSF48366">
    <property type="entry name" value="Ras GEF"/>
    <property type="match status" value="1"/>
</dbReference>
<evidence type="ECO:0008006" key="3">
    <source>
        <dbReference type="Google" id="ProtNLM"/>
    </source>
</evidence>